<evidence type="ECO:0000256" key="5">
    <source>
        <dbReference type="ARBA" id="ARBA00022694"/>
    </source>
</evidence>
<comment type="function">
    <text evidence="2 10 12">Catalyzes the transfer of a dimethylallyl group onto the adenine at position 37 in tRNAs that read codons beginning with uridine, leading to the formation of N6-(dimethylallyl)adenosine (i(6)A).</text>
</comment>
<comment type="similarity">
    <text evidence="3 10 13">Belongs to the IPP transferase family.</text>
</comment>
<evidence type="ECO:0000256" key="10">
    <source>
        <dbReference type="HAMAP-Rule" id="MF_00185"/>
    </source>
</evidence>
<evidence type="ECO:0000256" key="8">
    <source>
        <dbReference type="ARBA" id="ARBA00022842"/>
    </source>
</evidence>
<dbReference type="Pfam" id="PF01715">
    <property type="entry name" value="IPPT"/>
    <property type="match status" value="1"/>
</dbReference>
<comment type="subunit">
    <text evidence="10">Monomer.</text>
</comment>
<gene>
    <name evidence="14" type="primary">miaA2_1</name>
    <name evidence="10" type="synonym">miaA</name>
    <name evidence="14" type="ORF">FUAX_01720</name>
</gene>
<comment type="catalytic activity">
    <reaction evidence="9 10 11">
        <text>adenosine(37) in tRNA + dimethylallyl diphosphate = N(6)-dimethylallyladenosine(37) in tRNA + diphosphate</text>
        <dbReference type="Rhea" id="RHEA:26482"/>
        <dbReference type="Rhea" id="RHEA-COMP:10162"/>
        <dbReference type="Rhea" id="RHEA-COMP:10375"/>
        <dbReference type="ChEBI" id="CHEBI:33019"/>
        <dbReference type="ChEBI" id="CHEBI:57623"/>
        <dbReference type="ChEBI" id="CHEBI:74411"/>
        <dbReference type="ChEBI" id="CHEBI:74415"/>
        <dbReference type="EC" id="2.5.1.75"/>
    </reaction>
</comment>
<evidence type="ECO:0000256" key="13">
    <source>
        <dbReference type="RuleBase" id="RU003785"/>
    </source>
</evidence>
<sequence length="339" mass="39170">MLSTRQPNYFPNCGEINRFHEKIRKNGQEEQRMSEKDTLITILGPTASGKTALATKLAALVNGEIISADSRQVYRGMDIGTGKDLDEYEVDGLKIPYHLIDIVEPSYEYNVFEFQKHCLKAYSDICGRGNTPILCGGTGMYIESVMKGYRLVEVPENPELRAFLSTFSNEELVDRLKTLREVHNTTDSVNRDRIIRAIEIESYQKSHPEAVNDFPEINHKIFGIQIERETLKQRITERLKARLANGMVEEVEDLLEKGFTAEQLKFYGLEYKFVTQFATGELNRNDMFQKLNSAIHAFAKRQMTWFRKMEREGRQIHWIDGLRSDNDKLREVLSLCVKN</sequence>
<dbReference type="PANTHER" id="PTHR11088">
    <property type="entry name" value="TRNA DIMETHYLALLYLTRANSFERASE"/>
    <property type="match status" value="1"/>
</dbReference>
<dbReference type="InterPro" id="IPR018022">
    <property type="entry name" value="IPT"/>
</dbReference>
<dbReference type="AlphaFoldDB" id="A0AAU9D6E2"/>
<evidence type="ECO:0000256" key="3">
    <source>
        <dbReference type="ARBA" id="ARBA00005842"/>
    </source>
</evidence>
<feature type="region of interest" description="Interaction with substrate tRNA" evidence="10">
    <location>
        <begin position="69"/>
        <end position="72"/>
    </location>
</feature>
<organism evidence="14 15">
    <name type="scientific">Fulvitalea axinellae</name>
    <dbReference type="NCBI Taxonomy" id="1182444"/>
    <lineage>
        <taxon>Bacteria</taxon>
        <taxon>Pseudomonadati</taxon>
        <taxon>Bacteroidota</taxon>
        <taxon>Cytophagia</taxon>
        <taxon>Cytophagales</taxon>
        <taxon>Persicobacteraceae</taxon>
        <taxon>Fulvitalea</taxon>
    </lineage>
</organism>
<proteinExistence type="inferred from homology"/>
<feature type="site" description="Interaction with substrate tRNA" evidence="10">
    <location>
        <position position="138"/>
    </location>
</feature>
<protein>
    <recommendedName>
        <fullName evidence="10">tRNA dimethylallyltransferase</fullName>
        <ecNumber evidence="10">2.5.1.75</ecNumber>
    </recommendedName>
    <alternativeName>
        <fullName evidence="10">Dimethylallyl diphosphate:tRNA dimethylallyltransferase</fullName>
        <shortName evidence="10">DMAPP:tRNA dimethylallyltransferase</shortName>
        <shortName evidence="10">DMATase</shortName>
    </alternativeName>
    <alternativeName>
        <fullName evidence="10">Isopentenyl-diphosphate:tRNA isopentenyltransferase</fullName>
        <shortName evidence="10">IPP transferase</shortName>
        <shortName evidence="10">IPPT</shortName>
        <shortName evidence="10">IPTase</shortName>
    </alternativeName>
</protein>
<feature type="site" description="Interaction with substrate tRNA" evidence="10">
    <location>
        <position position="161"/>
    </location>
</feature>
<evidence type="ECO:0000313" key="15">
    <source>
        <dbReference type="Proteomes" id="UP001348817"/>
    </source>
</evidence>
<keyword evidence="4 10" id="KW-0808">Transferase</keyword>
<dbReference type="PANTHER" id="PTHR11088:SF60">
    <property type="entry name" value="TRNA DIMETHYLALLYLTRANSFERASE"/>
    <property type="match status" value="1"/>
</dbReference>
<dbReference type="GO" id="GO:0052381">
    <property type="term" value="F:tRNA dimethylallyltransferase activity"/>
    <property type="evidence" value="ECO:0007669"/>
    <property type="project" value="UniProtKB-UniRule"/>
</dbReference>
<dbReference type="HAMAP" id="MF_00185">
    <property type="entry name" value="IPP_trans"/>
    <property type="match status" value="1"/>
</dbReference>
<name>A0AAU9D6E2_9BACT</name>
<evidence type="ECO:0000256" key="7">
    <source>
        <dbReference type="ARBA" id="ARBA00022840"/>
    </source>
</evidence>
<evidence type="ECO:0000256" key="4">
    <source>
        <dbReference type="ARBA" id="ARBA00022679"/>
    </source>
</evidence>
<dbReference type="InterPro" id="IPR039657">
    <property type="entry name" value="Dimethylallyltransferase"/>
</dbReference>
<feature type="binding site" evidence="10">
    <location>
        <begin position="44"/>
        <end position="51"/>
    </location>
    <ligand>
        <name>ATP</name>
        <dbReference type="ChEBI" id="CHEBI:30616"/>
    </ligand>
</feature>
<dbReference type="KEGG" id="fax:FUAX_01720"/>
<reference evidence="14 15" key="1">
    <citation type="submission" date="2021-12" db="EMBL/GenBank/DDBJ databases">
        <title>Genome sequencing of bacteria with rrn-lacking chromosome and rrn-plasmid.</title>
        <authorList>
            <person name="Anda M."/>
            <person name="Iwasaki W."/>
        </authorList>
    </citation>
    <scope>NUCLEOTIDE SEQUENCE [LARGE SCALE GENOMIC DNA]</scope>
    <source>
        <strain evidence="14 15">DSM 100852</strain>
    </source>
</reference>
<dbReference type="Gene3D" id="3.40.50.300">
    <property type="entry name" value="P-loop containing nucleotide triphosphate hydrolases"/>
    <property type="match status" value="2"/>
</dbReference>
<dbReference type="GO" id="GO:0005524">
    <property type="term" value="F:ATP binding"/>
    <property type="evidence" value="ECO:0007669"/>
    <property type="project" value="UniProtKB-UniRule"/>
</dbReference>
<keyword evidence="8 10" id="KW-0460">Magnesium</keyword>
<dbReference type="Proteomes" id="UP001348817">
    <property type="component" value="Chromosome"/>
</dbReference>
<keyword evidence="5 10" id="KW-0819">tRNA processing</keyword>
<evidence type="ECO:0000256" key="2">
    <source>
        <dbReference type="ARBA" id="ARBA00003213"/>
    </source>
</evidence>
<feature type="binding site" evidence="10">
    <location>
        <begin position="46"/>
        <end position="51"/>
    </location>
    <ligand>
        <name>substrate</name>
    </ligand>
</feature>
<dbReference type="InterPro" id="IPR027417">
    <property type="entry name" value="P-loop_NTPase"/>
</dbReference>
<dbReference type="SUPFAM" id="SSF52540">
    <property type="entry name" value="P-loop containing nucleoside triphosphate hydrolases"/>
    <property type="match status" value="2"/>
</dbReference>
<evidence type="ECO:0000256" key="12">
    <source>
        <dbReference type="RuleBase" id="RU003784"/>
    </source>
</evidence>
<keyword evidence="6 10" id="KW-0547">Nucleotide-binding</keyword>
<accession>A0AAU9D6E2</accession>
<evidence type="ECO:0000256" key="1">
    <source>
        <dbReference type="ARBA" id="ARBA00001946"/>
    </source>
</evidence>
<dbReference type="EMBL" id="AP025314">
    <property type="protein sequence ID" value="BDD07740.1"/>
    <property type="molecule type" value="Genomic_DNA"/>
</dbReference>
<dbReference type="NCBIfam" id="TIGR00174">
    <property type="entry name" value="miaA"/>
    <property type="match status" value="1"/>
</dbReference>
<keyword evidence="15" id="KW-1185">Reference proteome</keyword>
<evidence type="ECO:0000256" key="6">
    <source>
        <dbReference type="ARBA" id="ARBA00022741"/>
    </source>
</evidence>
<evidence type="ECO:0000313" key="14">
    <source>
        <dbReference type="EMBL" id="BDD07740.1"/>
    </source>
</evidence>
<evidence type="ECO:0000256" key="9">
    <source>
        <dbReference type="ARBA" id="ARBA00049563"/>
    </source>
</evidence>
<comment type="cofactor">
    <cofactor evidence="1 10">
        <name>Mg(2+)</name>
        <dbReference type="ChEBI" id="CHEBI:18420"/>
    </cofactor>
</comment>
<dbReference type="GO" id="GO:0006400">
    <property type="term" value="P:tRNA modification"/>
    <property type="evidence" value="ECO:0007669"/>
    <property type="project" value="TreeGrafter"/>
</dbReference>
<evidence type="ECO:0000256" key="11">
    <source>
        <dbReference type="RuleBase" id="RU003783"/>
    </source>
</evidence>
<keyword evidence="7 10" id="KW-0067">ATP-binding</keyword>
<comment type="caution">
    <text evidence="10">Lacks conserved residue(s) required for the propagation of feature annotation.</text>
</comment>
<dbReference type="EC" id="2.5.1.75" evidence="10"/>